<sequence length="206" mass="22476">MKHGDIRSIDFPPPQASPEQGERRASGNSLRDFMLKSPDSSLPPPSSPSATPGAPRDGGIPSSRSPTSPFHHWSAFIKISEMWREGFRKREEEETEGEDGDVDSQFPLEGEDQTQPLSKSQPKTQSVFTSVTVTKVVRPDGTVEERRTVRDSQGNEETTVTISGGPGDSRQPQKQLGPGAPGVSPHSSAEQDDLSMFSGIFRGFRR</sequence>
<dbReference type="GO" id="GO:0016324">
    <property type="term" value="C:apical plasma membrane"/>
    <property type="evidence" value="ECO:0007669"/>
    <property type="project" value="TreeGrafter"/>
</dbReference>
<comment type="caution">
    <text evidence="2">The sequence shown here is derived from an EMBL/GenBank/DDBJ whole genome shotgun (WGS) entry which is preliminary data.</text>
</comment>
<feature type="region of interest" description="Disordered" evidence="1">
    <location>
        <begin position="87"/>
        <end position="206"/>
    </location>
</feature>
<feature type="compositionally biased region" description="Polar residues" evidence="1">
    <location>
        <begin position="113"/>
        <end position="122"/>
    </location>
</feature>
<dbReference type="InterPro" id="IPR017248">
    <property type="entry name" value="HAX-1"/>
</dbReference>
<dbReference type="GO" id="GO:0005739">
    <property type="term" value="C:mitochondrion"/>
    <property type="evidence" value="ECO:0007669"/>
    <property type="project" value="TreeGrafter"/>
</dbReference>
<feature type="compositionally biased region" description="Low complexity" evidence="1">
    <location>
        <begin position="123"/>
        <end position="136"/>
    </location>
</feature>
<evidence type="ECO:0000313" key="3">
    <source>
        <dbReference type="Proteomes" id="UP001046870"/>
    </source>
</evidence>
<evidence type="ECO:0000313" key="2">
    <source>
        <dbReference type="EMBL" id="KAG7469468.1"/>
    </source>
</evidence>
<evidence type="ECO:0008006" key="4">
    <source>
        <dbReference type="Google" id="ProtNLM"/>
    </source>
</evidence>
<proteinExistence type="predicted"/>
<reference evidence="2" key="1">
    <citation type="submission" date="2021-01" db="EMBL/GenBank/DDBJ databases">
        <authorList>
            <person name="Zahm M."/>
            <person name="Roques C."/>
            <person name="Cabau C."/>
            <person name="Klopp C."/>
            <person name="Donnadieu C."/>
            <person name="Jouanno E."/>
            <person name="Lampietro C."/>
            <person name="Louis A."/>
            <person name="Herpin A."/>
            <person name="Echchiki A."/>
            <person name="Berthelot C."/>
            <person name="Parey E."/>
            <person name="Roest-Crollius H."/>
            <person name="Braasch I."/>
            <person name="Postlethwait J."/>
            <person name="Bobe J."/>
            <person name="Montfort J."/>
            <person name="Bouchez O."/>
            <person name="Begum T."/>
            <person name="Mejri S."/>
            <person name="Adams A."/>
            <person name="Chen W.-J."/>
            <person name="Guiguen Y."/>
        </authorList>
    </citation>
    <scope>NUCLEOTIDE SEQUENCE</scope>
    <source>
        <strain evidence="2">YG-15Mar2019-1</strain>
        <tissue evidence="2">Brain</tissue>
    </source>
</reference>
<dbReference type="PANTHER" id="PTHR14938">
    <property type="entry name" value="HCLS1-ASSOCIATED PROTEIN X-1"/>
    <property type="match status" value="1"/>
</dbReference>
<dbReference type="AlphaFoldDB" id="A0A9D3PXF4"/>
<accession>A0A9D3PXF4</accession>
<feature type="compositionally biased region" description="Acidic residues" evidence="1">
    <location>
        <begin position="93"/>
        <end position="102"/>
    </location>
</feature>
<feature type="compositionally biased region" description="Basic and acidic residues" evidence="1">
    <location>
        <begin position="137"/>
        <end position="150"/>
    </location>
</feature>
<dbReference type="OrthoDB" id="5562606at2759"/>
<dbReference type="GO" id="GO:0015629">
    <property type="term" value="C:actin cytoskeleton"/>
    <property type="evidence" value="ECO:0007669"/>
    <property type="project" value="TreeGrafter"/>
</dbReference>
<protein>
    <recommendedName>
        <fullName evidence="4">HCLS1-associated protein X-1</fullName>
    </recommendedName>
</protein>
<feature type="compositionally biased region" description="Polar residues" evidence="1">
    <location>
        <begin position="151"/>
        <end position="162"/>
    </location>
</feature>
<feature type="region of interest" description="Disordered" evidence="1">
    <location>
        <begin position="1"/>
        <end position="71"/>
    </location>
</feature>
<gene>
    <name evidence="2" type="ORF">MATL_G00129220</name>
</gene>
<keyword evidence="3" id="KW-1185">Reference proteome</keyword>
<dbReference type="GO" id="GO:0030136">
    <property type="term" value="C:clathrin-coated vesicle"/>
    <property type="evidence" value="ECO:0007669"/>
    <property type="project" value="TreeGrafter"/>
</dbReference>
<dbReference type="GO" id="GO:0016529">
    <property type="term" value="C:sarcoplasmic reticulum"/>
    <property type="evidence" value="ECO:0007669"/>
    <property type="project" value="TreeGrafter"/>
</dbReference>
<dbReference type="EMBL" id="JAFDVH010000010">
    <property type="protein sequence ID" value="KAG7469468.1"/>
    <property type="molecule type" value="Genomic_DNA"/>
</dbReference>
<name>A0A9D3PXF4_MEGAT</name>
<dbReference type="GO" id="GO:0043066">
    <property type="term" value="P:negative regulation of apoptotic process"/>
    <property type="evidence" value="ECO:0007669"/>
    <property type="project" value="InterPro"/>
</dbReference>
<dbReference type="GO" id="GO:0030833">
    <property type="term" value="P:regulation of actin filament polymerization"/>
    <property type="evidence" value="ECO:0007669"/>
    <property type="project" value="TreeGrafter"/>
</dbReference>
<organism evidence="2 3">
    <name type="scientific">Megalops atlanticus</name>
    <name type="common">Tarpon</name>
    <name type="synonym">Clupea gigantea</name>
    <dbReference type="NCBI Taxonomy" id="7932"/>
    <lineage>
        <taxon>Eukaryota</taxon>
        <taxon>Metazoa</taxon>
        <taxon>Chordata</taxon>
        <taxon>Craniata</taxon>
        <taxon>Vertebrata</taxon>
        <taxon>Euteleostomi</taxon>
        <taxon>Actinopterygii</taxon>
        <taxon>Neopterygii</taxon>
        <taxon>Teleostei</taxon>
        <taxon>Elopiformes</taxon>
        <taxon>Megalopidae</taxon>
        <taxon>Megalops</taxon>
    </lineage>
</organism>
<evidence type="ECO:0000256" key="1">
    <source>
        <dbReference type="SAM" id="MobiDB-lite"/>
    </source>
</evidence>
<dbReference type="PANTHER" id="PTHR14938:SF2">
    <property type="entry name" value="HCLS1-ASSOCIATED PROTEIN X-1"/>
    <property type="match status" value="1"/>
</dbReference>
<dbReference type="Proteomes" id="UP001046870">
    <property type="component" value="Chromosome 10"/>
</dbReference>